<dbReference type="KEGG" id="xla:108711626"/>
<dbReference type="InterPro" id="IPR036691">
    <property type="entry name" value="Endo/exonu/phosph_ase_sf"/>
</dbReference>
<dbReference type="STRING" id="8355.A0A1L8H274"/>
<dbReference type="GO" id="GO:0046856">
    <property type="term" value="P:phosphatidylinositol dephosphorylation"/>
    <property type="evidence" value="ECO:0007669"/>
    <property type="project" value="InterPro"/>
</dbReference>
<evidence type="ECO:0000313" key="5">
    <source>
        <dbReference type="RefSeq" id="XP_018109030.1"/>
    </source>
</evidence>
<dbReference type="InterPro" id="IPR039737">
    <property type="entry name" value="INPP5A"/>
</dbReference>
<evidence type="ECO:0000256" key="1">
    <source>
        <dbReference type="ARBA" id="ARBA00012997"/>
    </source>
</evidence>
<dbReference type="Bgee" id="108711626">
    <property type="expression patterns" value="Expressed in intestine and 14 other cell types or tissues"/>
</dbReference>
<dbReference type="AGR" id="Xenbase:XB-GENE-6486783"/>
<dbReference type="RefSeq" id="XP_018109030.1">
    <property type="nucleotide sequence ID" value="XM_018253541.2"/>
</dbReference>
<dbReference type="PANTHER" id="PTHR12997">
    <property type="entry name" value="TYPE I INOSITOL-1,4,5-TRISPHOSPHATE 5-PHOSPHATASE"/>
    <property type="match status" value="1"/>
</dbReference>
<evidence type="ECO:0000256" key="2">
    <source>
        <dbReference type="ARBA" id="ARBA00023599"/>
    </source>
</evidence>
<protein>
    <recommendedName>
        <fullName evidence="1">inositol-polyphosphate 5-phosphatase</fullName>
        <ecNumber evidence="1">3.1.3.56</ecNumber>
    </recommendedName>
</protein>
<dbReference type="CTD" id="108711626"/>
<dbReference type="FunFam" id="3.60.10.10:FF:000215">
    <property type="entry name" value="Inositol polyphosphate-5-phosphatase, 40kDa, gene 2"/>
    <property type="match status" value="1"/>
</dbReference>
<dbReference type="GeneID" id="108711626"/>
<reference evidence="5" key="1">
    <citation type="submission" date="2025-08" db="UniProtKB">
        <authorList>
            <consortium name="RefSeq"/>
        </authorList>
    </citation>
    <scope>IDENTIFICATION</scope>
    <source>
        <strain evidence="5">J_2021</strain>
        <tissue evidence="5">Erythrocytes</tissue>
    </source>
</reference>
<dbReference type="AlphaFoldDB" id="A0A1L8H274"/>
<dbReference type="PANTHER" id="PTHR12997:SF11">
    <property type="entry name" value="INOSITOL-POLYPHOSPHATE 5-PHOSPHATASE"/>
    <property type="match status" value="1"/>
</dbReference>
<dbReference type="EC" id="3.1.3.56" evidence="1"/>
<dbReference type="GO" id="GO:0004445">
    <property type="term" value="F:inositol-polyphosphate 5-phosphatase activity"/>
    <property type="evidence" value="ECO:0000318"/>
    <property type="project" value="GO_Central"/>
</dbReference>
<evidence type="ECO:0000313" key="6">
    <source>
        <dbReference type="Xenbase" id="XB-GENE-6486783"/>
    </source>
</evidence>
<evidence type="ECO:0000313" key="4">
    <source>
        <dbReference type="Proteomes" id="UP000186698"/>
    </source>
</evidence>
<keyword evidence="4" id="KW-1185">Reference proteome</keyword>
<dbReference type="SMART" id="SM00128">
    <property type="entry name" value="IPPc"/>
    <property type="match status" value="1"/>
</dbReference>
<feature type="domain" description="Inositol polyphosphate-related phosphatase" evidence="3">
    <location>
        <begin position="6"/>
        <end position="383"/>
    </location>
</feature>
<dbReference type="PaxDb" id="8355-A0A1L8H274"/>
<dbReference type="Proteomes" id="UP000186698">
    <property type="component" value="Chromosome 3L"/>
</dbReference>
<dbReference type="Gene3D" id="3.60.10.10">
    <property type="entry name" value="Endonuclease/exonuclease/phosphatase"/>
    <property type="match status" value="1"/>
</dbReference>
<comment type="similarity">
    <text evidence="2">Belongs to the inositol 1,4,5-trisphosphate 5-phosphatase type I family.</text>
</comment>
<organism evidence="4 5">
    <name type="scientific">Xenopus laevis</name>
    <name type="common">African clawed frog</name>
    <dbReference type="NCBI Taxonomy" id="8355"/>
    <lineage>
        <taxon>Eukaryota</taxon>
        <taxon>Metazoa</taxon>
        <taxon>Chordata</taxon>
        <taxon>Craniata</taxon>
        <taxon>Vertebrata</taxon>
        <taxon>Euteleostomi</taxon>
        <taxon>Amphibia</taxon>
        <taxon>Batrachia</taxon>
        <taxon>Anura</taxon>
        <taxon>Pipoidea</taxon>
        <taxon>Pipidae</taxon>
        <taxon>Xenopodinae</taxon>
        <taxon>Xenopus</taxon>
        <taxon>Xenopus</taxon>
    </lineage>
</organism>
<dbReference type="OMA" id="CEQKDND"/>
<dbReference type="InterPro" id="IPR000300">
    <property type="entry name" value="IPPc"/>
</dbReference>
<gene>
    <name evidence="5 6" type="primary">inpp5a.2.L</name>
</gene>
<dbReference type="Pfam" id="PF22669">
    <property type="entry name" value="Exo_endo_phos2"/>
    <property type="match status" value="1"/>
</dbReference>
<evidence type="ECO:0000259" key="3">
    <source>
        <dbReference type="SMART" id="SM00128"/>
    </source>
</evidence>
<proteinExistence type="inferred from homology"/>
<dbReference type="OrthoDB" id="5780965at2759"/>
<name>A0A1L8H274_XENLA</name>
<sequence>MGGPGVMFITANIGSLSDQPGDMQKNWFHELFKTIQRYNPEFIALHLQEFGGKEYEKNMEAAENLIRMLIESEEVSSYDRVQAFIDTDHTQPNRFTALGSVYLIHKTLDRIQIYNFKEKHFATFSGHNIFLGSLDDCPLVQKERFPQEFWKEFPWTRKGLMRSRWQLHNRTFDLVNLHLFHDASNLISLEHSPSIYSMYRSKALKYVLDSLQDTSEVPFFLFGDFNFRLDLKSLISAQSWTQREMTEKDTVLYEQEGEVKLSIKNKVFDHRNMEIFQENNIEELHKFDSEPLPFLSRLTEMQISFPPSYPFSEDISRPSEFMGTRCPAWCDRVLMSNSARALLNKVKDEKNDVQYDRIGADVCMGDHKPVFLYCKMESPIENNLK</sequence>
<dbReference type="Xenbase" id="XB-GENE-6486783">
    <property type="gene designation" value="inpp5a.2.L"/>
</dbReference>
<accession>A0A1L8H274</accession>
<dbReference type="SUPFAM" id="SSF56219">
    <property type="entry name" value="DNase I-like"/>
    <property type="match status" value="1"/>
</dbReference>